<proteinExistence type="predicted"/>
<dbReference type="EMBL" id="JARVKF010000010">
    <property type="protein sequence ID" value="KAK9425906.1"/>
    <property type="molecule type" value="Genomic_DNA"/>
</dbReference>
<comment type="caution">
    <text evidence="2">The sequence shown here is derived from an EMBL/GenBank/DDBJ whole genome shotgun (WGS) entry which is preliminary data.</text>
</comment>
<gene>
    <name evidence="2" type="ORF">SUNI508_12799</name>
</gene>
<accession>A0ABR2VHD2</accession>
<evidence type="ECO:0000313" key="3">
    <source>
        <dbReference type="Proteomes" id="UP001408356"/>
    </source>
</evidence>
<organism evidence="2 3">
    <name type="scientific">Seiridium unicorne</name>
    <dbReference type="NCBI Taxonomy" id="138068"/>
    <lineage>
        <taxon>Eukaryota</taxon>
        <taxon>Fungi</taxon>
        <taxon>Dikarya</taxon>
        <taxon>Ascomycota</taxon>
        <taxon>Pezizomycotina</taxon>
        <taxon>Sordariomycetes</taxon>
        <taxon>Xylariomycetidae</taxon>
        <taxon>Amphisphaeriales</taxon>
        <taxon>Sporocadaceae</taxon>
        <taxon>Seiridium</taxon>
    </lineage>
</organism>
<protein>
    <submittedName>
        <fullName evidence="2">Uncharacterized protein</fullName>
    </submittedName>
</protein>
<reference evidence="2 3" key="1">
    <citation type="journal article" date="2024" name="J. Plant Pathol.">
        <title>Sequence and assembly of the genome of Seiridium unicorne, isolate CBS 538.82, causal agent of cypress canker disease.</title>
        <authorList>
            <person name="Scali E."/>
            <person name="Rocca G.D."/>
            <person name="Danti R."/>
            <person name="Garbelotto M."/>
            <person name="Barberini S."/>
            <person name="Baroncelli R."/>
            <person name="Emiliani G."/>
        </authorList>
    </citation>
    <scope>NUCLEOTIDE SEQUENCE [LARGE SCALE GENOMIC DNA]</scope>
    <source>
        <strain evidence="2 3">BM-138-508</strain>
    </source>
</reference>
<keyword evidence="3" id="KW-1185">Reference proteome</keyword>
<dbReference type="Proteomes" id="UP001408356">
    <property type="component" value="Unassembled WGS sequence"/>
</dbReference>
<feature type="region of interest" description="Disordered" evidence="1">
    <location>
        <begin position="253"/>
        <end position="289"/>
    </location>
</feature>
<evidence type="ECO:0000313" key="2">
    <source>
        <dbReference type="EMBL" id="KAK9425906.1"/>
    </source>
</evidence>
<feature type="region of interest" description="Disordered" evidence="1">
    <location>
        <begin position="93"/>
        <end position="114"/>
    </location>
</feature>
<feature type="compositionally biased region" description="Polar residues" evidence="1">
    <location>
        <begin position="93"/>
        <end position="108"/>
    </location>
</feature>
<evidence type="ECO:0000256" key="1">
    <source>
        <dbReference type="SAM" id="MobiDB-lite"/>
    </source>
</evidence>
<name>A0ABR2VHD2_9PEZI</name>
<sequence>MSSESLGHPNPLALHPVNQQRYSTRRISAGFPTDGPPSSLPSVATSSLTVSTTHGELSTMYTTAPRPTRKVTPTSIPLPKASIATTYETAVASYPQNDENVPPGSSRSSLRHKHKNSIDIAAAKLQARSKPRAHGILPKSNTLNVISNLTASMSRNSLTKFNRSTSISSTTESEPRTSLASVSSVALPTADIGNPRQVHTAQTSAYWTGRFMALQDRFRNEMLMPQNMATLITAHAERSIVPEYEAQAPAHMAASATQPNLGRTPAKGKSHRYSISNAPKKRARRPGASLDAARLEDDENRARRAFLHLEALCTTSEARKSLHAWQQTYARQMGKEELLPRGGTMEDKGLLGRLLRRGSHDVGKRASIIGIAFG</sequence>